<dbReference type="Pfam" id="PF00378">
    <property type="entry name" value="ECH_1"/>
    <property type="match status" value="1"/>
</dbReference>
<evidence type="ECO:0000313" key="4">
    <source>
        <dbReference type="Proteomes" id="UP000652074"/>
    </source>
</evidence>
<dbReference type="InterPro" id="IPR029045">
    <property type="entry name" value="ClpP/crotonase-like_dom_sf"/>
</dbReference>
<gene>
    <name evidence="3" type="ORF">GPA26_08825</name>
</gene>
<dbReference type="EMBL" id="WTVR01000014">
    <property type="protein sequence ID" value="NMF88589.1"/>
    <property type="molecule type" value="Genomic_DNA"/>
</dbReference>
<sequence>MNTIMLERGKNGIALMTLNRPERLNAITTEWIEDMHSALDVLASDSTVRVVVVTGAGRGFCAGYDLKHSEAVLKDGDLGQVWEGMLSQERLSAIVKRVHKLPQPVIAAVNGPAAGAGFALVLAADLRIAAASANFHVANARIGLAAGDCGISWLFPRLVGLARCYELMLTGRPFDASEAERIGLVSRVVPDEMLLDTTMELATAIAANSAFGVRMTKQVVASALEIASLDVAIDMENRTQVLCALTGDVDEAMHAFREKRPPRFRQP</sequence>
<dbReference type="InterPro" id="IPR001753">
    <property type="entry name" value="Enoyl-CoA_hydra/iso"/>
</dbReference>
<evidence type="ECO:0000256" key="2">
    <source>
        <dbReference type="RuleBase" id="RU003707"/>
    </source>
</evidence>
<evidence type="ECO:0000256" key="1">
    <source>
        <dbReference type="ARBA" id="ARBA00005254"/>
    </source>
</evidence>
<organism evidence="3 4">
    <name type="scientific">Aromatoleum petrolei</name>
    <dbReference type="NCBI Taxonomy" id="76116"/>
    <lineage>
        <taxon>Bacteria</taxon>
        <taxon>Pseudomonadati</taxon>
        <taxon>Pseudomonadota</taxon>
        <taxon>Betaproteobacteria</taxon>
        <taxon>Rhodocyclales</taxon>
        <taxon>Rhodocyclaceae</taxon>
        <taxon>Aromatoleum</taxon>
    </lineage>
</organism>
<dbReference type="PANTHER" id="PTHR43802:SF1">
    <property type="entry name" value="IP11341P-RELATED"/>
    <property type="match status" value="1"/>
</dbReference>
<dbReference type="InterPro" id="IPR018376">
    <property type="entry name" value="Enoyl-CoA_hyd/isom_CS"/>
</dbReference>
<dbReference type="CDD" id="cd06558">
    <property type="entry name" value="crotonase-like"/>
    <property type="match status" value="1"/>
</dbReference>
<dbReference type="InterPro" id="IPR014748">
    <property type="entry name" value="Enoyl-CoA_hydra_C"/>
</dbReference>
<name>A0ABX1MR55_9RHOO</name>
<comment type="similarity">
    <text evidence="1 2">Belongs to the enoyl-CoA hydratase/isomerase family.</text>
</comment>
<dbReference type="SUPFAM" id="SSF52096">
    <property type="entry name" value="ClpP/crotonase"/>
    <property type="match status" value="1"/>
</dbReference>
<dbReference type="Gene3D" id="3.90.226.10">
    <property type="entry name" value="2-enoyl-CoA Hydratase, Chain A, domain 1"/>
    <property type="match status" value="1"/>
</dbReference>
<keyword evidence="4" id="KW-1185">Reference proteome</keyword>
<dbReference type="PANTHER" id="PTHR43802">
    <property type="entry name" value="ENOYL-COA HYDRATASE"/>
    <property type="match status" value="1"/>
</dbReference>
<accession>A0ABX1MR55</accession>
<reference evidence="3 4" key="1">
    <citation type="submission" date="2019-12" db="EMBL/GenBank/DDBJ databases">
        <title>Comparative genomics gives insights into the taxonomy of the Azoarcus-Aromatoleum group and reveals separate origins of nif in the plant-associated Azoarcus and non-plant-associated Aromatoleum sub-groups.</title>
        <authorList>
            <person name="Lafos M."/>
            <person name="Maluk M."/>
            <person name="Batista M."/>
            <person name="Junghare M."/>
            <person name="Carmona M."/>
            <person name="Faoro H."/>
            <person name="Cruz L.M."/>
            <person name="Battistoni F."/>
            <person name="De Souza E."/>
            <person name="Pedrosa F."/>
            <person name="Chen W.-M."/>
            <person name="Poole P.S."/>
            <person name="Dixon R.A."/>
            <person name="James E.K."/>
        </authorList>
    </citation>
    <scope>NUCLEOTIDE SEQUENCE [LARGE SCALE GENOMIC DNA]</scope>
    <source>
        <strain evidence="3 4">ToN1</strain>
    </source>
</reference>
<comment type="caution">
    <text evidence="3">The sequence shown here is derived from an EMBL/GenBank/DDBJ whole genome shotgun (WGS) entry which is preliminary data.</text>
</comment>
<dbReference type="Proteomes" id="UP000652074">
    <property type="component" value="Unassembled WGS sequence"/>
</dbReference>
<evidence type="ECO:0000313" key="3">
    <source>
        <dbReference type="EMBL" id="NMF88589.1"/>
    </source>
</evidence>
<proteinExistence type="inferred from homology"/>
<dbReference type="PROSITE" id="PS00166">
    <property type="entry name" value="ENOYL_COA_HYDRATASE"/>
    <property type="match status" value="1"/>
</dbReference>
<dbReference type="Gene3D" id="1.10.12.10">
    <property type="entry name" value="Lyase 2-enoyl-coa Hydratase, Chain A, domain 2"/>
    <property type="match status" value="1"/>
</dbReference>
<protein>
    <submittedName>
        <fullName evidence="3">Enoyl-CoA hydratase/isomerase family protein</fullName>
    </submittedName>
</protein>